<dbReference type="SUPFAM" id="SSF55073">
    <property type="entry name" value="Nucleotide cyclase"/>
    <property type="match status" value="1"/>
</dbReference>
<dbReference type="GO" id="GO:0071111">
    <property type="term" value="F:cyclic-guanylate-specific phosphodiesterase activity"/>
    <property type="evidence" value="ECO:0007669"/>
    <property type="project" value="UniProtKB-EC"/>
</dbReference>
<keyword evidence="10" id="KW-1185">Reference proteome</keyword>
<evidence type="ECO:0000256" key="1">
    <source>
        <dbReference type="ARBA" id="ARBA00001946"/>
    </source>
</evidence>
<dbReference type="Gene3D" id="3.30.70.270">
    <property type="match status" value="1"/>
</dbReference>
<dbReference type="Proteomes" id="UP000243073">
    <property type="component" value="Unassembled WGS sequence"/>
</dbReference>
<comment type="cofactor">
    <cofactor evidence="1">
        <name>Mg(2+)</name>
        <dbReference type="ChEBI" id="CHEBI:18420"/>
    </cofactor>
</comment>
<dbReference type="OrthoDB" id="6168558at2"/>
<dbReference type="SMART" id="SM00052">
    <property type="entry name" value="EAL"/>
    <property type="match status" value="1"/>
</dbReference>
<evidence type="ECO:0000256" key="3">
    <source>
        <dbReference type="ARBA" id="ARBA00022636"/>
    </source>
</evidence>
<dbReference type="InterPro" id="IPR003660">
    <property type="entry name" value="HAMP_dom"/>
</dbReference>
<dbReference type="SUPFAM" id="SSF158472">
    <property type="entry name" value="HAMP domain-like"/>
    <property type="match status" value="1"/>
</dbReference>
<evidence type="ECO:0000256" key="5">
    <source>
        <dbReference type="SAM" id="Phobius"/>
    </source>
</evidence>
<dbReference type="PROSITE" id="PS50885">
    <property type="entry name" value="HAMP"/>
    <property type="match status" value="1"/>
</dbReference>
<keyword evidence="5" id="KW-0812">Transmembrane</keyword>
<dbReference type="InterPro" id="IPR035919">
    <property type="entry name" value="EAL_sf"/>
</dbReference>
<dbReference type="InterPro" id="IPR001633">
    <property type="entry name" value="EAL_dom"/>
</dbReference>
<comment type="caution">
    <text evidence="9">The sequence shown here is derived from an EMBL/GenBank/DDBJ whole genome shotgun (WGS) entry which is preliminary data.</text>
</comment>
<dbReference type="AlphaFoldDB" id="A0A1J4QEV1"/>
<evidence type="ECO:0000313" key="10">
    <source>
        <dbReference type="Proteomes" id="UP000243073"/>
    </source>
</evidence>
<dbReference type="GO" id="GO:0071732">
    <property type="term" value="P:cellular response to nitric oxide"/>
    <property type="evidence" value="ECO:0007669"/>
    <property type="project" value="UniProtKB-ARBA"/>
</dbReference>
<dbReference type="Gene3D" id="3.20.20.450">
    <property type="entry name" value="EAL domain"/>
    <property type="match status" value="1"/>
</dbReference>
<dbReference type="InterPro" id="IPR029787">
    <property type="entry name" value="Nucleotide_cyclase"/>
</dbReference>
<feature type="domain" description="EAL" evidence="6">
    <location>
        <begin position="286"/>
        <end position="539"/>
    </location>
</feature>
<dbReference type="EC" id="3.1.4.52" evidence="2"/>
<evidence type="ECO:0000313" key="9">
    <source>
        <dbReference type="EMBL" id="OIN10993.1"/>
    </source>
</evidence>
<dbReference type="PANTHER" id="PTHR44757:SF2">
    <property type="entry name" value="BIOFILM ARCHITECTURE MAINTENANCE PROTEIN MBAA"/>
    <property type="match status" value="1"/>
</dbReference>
<dbReference type="SMART" id="SM00304">
    <property type="entry name" value="HAMP"/>
    <property type="match status" value="1"/>
</dbReference>
<dbReference type="SMART" id="SM00267">
    <property type="entry name" value="GGDEF"/>
    <property type="match status" value="1"/>
</dbReference>
<keyword evidence="3" id="KW-0973">c-di-GMP</keyword>
<reference evidence="9 10" key="1">
    <citation type="submission" date="2016-07" db="EMBL/GenBank/DDBJ databases">
        <title>Draft Genome Sequence of Oceanisphaera psychrotolerans, isolated from coastal sediment samples.</title>
        <authorList>
            <person name="Zhuo S."/>
            <person name="Ruan Z."/>
        </authorList>
    </citation>
    <scope>NUCLEOTIDE SEQUENCE [LARGE SCALE GENOMIC DNA]</scope>
    <source>
        <strain evidence="9 10">LAM-WHM-ZC</strain>
    </source>
</reference>
<organism evidence="9 10">
    <name type="scientific">Oceanisphaera psychrotolerans</name>
    <dbReference type="NCBI Taxonomy" id="1414654"/>
    <lineage>
        <taxon>Bacteria</taxon>
        <taxon>Pseudomonadati</taxon>
        <taxon>Pseudomonadota</taxon>
        <taxon>Gammaproteobacteria</taxon>
        <taxon>Aeromonadales</taxon>
        <taxon>Aeromonadaceae</taxon>
        <taxon>Oceanisphaera</taxon>
    </lineage>
</organism>
<feature type="transmembrane region" description="Helical" evidence="5">
    <location>
        <begin position="20"/>
        <end position="42"/>
    </location>
</feature>
<dbReference type="RefSeq" id="WP_071472337.1">
    <property type="nucleotide sequence ID" value="NZ_MDKE01000014.1"/>
</dbReference>
<evidence type="ECO:0000259" key="6">
    <source>
        <dbReference type="PROSITE" id="PS50883"/>
    </source>
</evidence>
<dbReference type="Pfam" id="PF00563">
    <property type="entry name" value="EAL"/>
    <property type="match status" value="1"/>
</dbReference>
<dbReference type="PANTHER" id="PTHR44757">
    <property type="entry name" value="DIGUANYLATE CYCLASE DGCP"/>
    <property type="match status" value="1"/>
</dbReference>
<dbReference type="CDD" id="cd06225">
    <property type="entry name" value="HAMP"/>
    <property type="match status" value="1"/>
</dbReference>
<dbReference type="FunFam" id="3.30.70.270:FF:000001">
    <property type="entry name" value="Diguanylate cyclase domain protein"/>
    <property type="match status" value="1"/>
</dbReference>
<name>A0A1J4QEV1_9GAMM</name>
<evidence type="ECO:0000256" key="2">
    <source>
        <dbReference type="ARBA" id="ARBA00012282"/>
    </source>
</evidence>
<dbReference type="EMBL" id="MDKE01000014">
    <property type="protein sequence ID" value="OIN10993.1"/>
    <property type="molecule type" value="Genomic_DNA"/>
</dbReference>
<keyword evidence="5" id="KW-1133">Transmembrane helix</keyword>
<sequence length="548" mass="61127">MQVHLLLPEAELLRDSRHIGRLVLIVCLGAVVLSVPLLLLLFRNQFLKPVQRLNRALASMGQHQQLIQVPIQHEDEIGELSRSFNRMSLALQESNKQIRTLAFQDSLTGLANRRMFIKMVRREIERSQKHQQQFALLFMDLDNFKQINDTHGHPVGDQLLARVANIIQGNLRADDGLSRPIVSDNPSGLARFGGDEFTLLLRNMESALDVASVAKRLLSALAQPIELKGISCYAGSSIGIALYPHDGTSVEELIKHADLAMYQAKTSGKGNYQFFSKSLATQSLQQARLVQRLHHAVENQAFELFYQPIIDNHSRDLVAVEALVRWTDTELGVVSPGQFIPLAEKNGMIEAIGNWVLEEAARQLQTWKSAALPSIKVAVNISSIQLQQPGFTRRVMALLARYQLAPQDLYLELTETGLIQGQEQVMENLYELHRRGTRIALDDFGTGYSSLSYLQNLPIDILKIDRSFIINLQESNNGLILSAIITMAHSLGMQVVAEGVEDQSHLDFLTAEGCDLLQGYLFGRPSPANDITARLTNQHPGTFRPSPA</sequence>
<dbReference type="Pfam" id="PF00990">
    <property type="entry name" value="GGDEF"/>
    <property type="match status" value="1"/>
</dbReference>
<dbReference type="Pfam" id="PF00672">
    <property type="entry name" value="HAMP"/>
    <property type="match status" value="1"/>
</dbReference>
<gene>
    <name evidence="9" type="ORF">BFR47_12475</name>
</gene>
<keyword evidence="5" id="KW-0472">Membrane</keyword>
<dbReference type="Gene3D" id="6.10.340.10">
    <property type="match status" value="1"/>
</dbReference>
<comment type="catalytic activity">
    <reaction evidence="4">
        <text>3',3'-c-di-GMP + H2O = 5'-phosphoguanylyl(3'-&gt;5')guanosine + H(+)</text>
        <dbReference type="Rhea" id="RHEA:24902"/>
        <dbReference type="ChEBI" id="CHEBI:15377"/>
        <dbReference type="ChEBI" id="CHEBI:15378"/>
        <dbReference type="ChEBI" id="CHEBI:58754"/>
        <dbReference type="ChEBI" id="CHEBI:58805"/>
        <dbReference type="EC" id="3.1.4.52"/>
    </reaction>
    <physiologicalReaction direction="left-to-right" evidence="4">
        <dbReference type="Rhea" id="RHEA:24903"/>
    </physiologicalReaction>
</comment>
<feature type="domain" description="GGDEF" evidence="8">
    <location>
        <begin position="132"/>
        <end position="277"/>
    </location>
</feature>
<dbReference type="InterPro" id="IPR000160">
    <property type="entry name" value="GGDEF_dom"/>
</dbReference>
<dbReference type="CDD" id="cd01949">
    <property type="entry name" value="GGDEF"/>
    <property type="match status" value="1"/>
</dbReference>
<evidence type="ECO:0000256" key="4">
    <source>
        <dbReference type="ARBA" id="ARBA00051114"/>
    </source>
</evidence>
<proteinExistence type="predicted"/>
<dbReference type="PROSITE" id="PS50887">
    <property type="entry name" value="GGDEF"/>
    <property type="match status" value="1"/>
</dbReference>
<feature type="domain" description="HAMP" evidence="7">
    <location>
        <begin position="44"/>
        <end position="96"/>
    </location>
</feature>
<dbReference type="InterPro" id="IPR052155">
    <property type="entry name" value="Biofilm_reg_signaling"/>
</dbReference>
<protein>
    <recommendedName>
        <fullName evidence="2">cyclic-guanylate-specific phosphodiesterase</fullName>
        <ecNumber evidence="2">3.1.4.52</ecNumber>
    </recommendedName>
</protein>
<dbReference type="NCBIfam" id="TIGR00254">
    <property type="entry name" value="GGDEF"/>
    <property type="match status" value="1"/>
</dbReference>
<evidence type="ECO:0000259" key="7">
    <source>
        <dbReference type="PROSITE" id="PS50885"/>
    </source>
</evidence>
<dbReference type="PROSITE" id="PS50883">
    <property type="entry name" value="EAL"/>
    <property type="match status" value="1"/>
</dbReference>
<dbReference type="SUPFAM" id="SSF141868">
    <property type="entry name" value="EAL domain-like"/>
    <property type="match status" value="1"/>
</dbReference>
<evidence type="ECO:0000259" key="8">
    <source>
        <dbReference type="PROSITE" id="PS50887"/>
    </source>
</evidence>
<dbReference type="InterPro" id="IPR043128">
    <property type="entry name" value="Rev_trsase/Diguanyl_cyclase"/>
</dbReference>
<dbReference type="GO" id="GO:0016020">
    <property type="term" value="C:membrane"/>
    <property type="evidence" value="ECO:0007669"/>
    <property type="project" value="InterPro"/>
</dbReference>
<dbReference type="CDD" id="cd01948">
    <property type="entry name" value="EAL"/>
    <property type="match status" value="1"/>
</dbReference>
<dbReference type="STRING" id="1414654.BFR47_12475"/>
<dbReference type="FunFam" id="3.20.20.450:FF:000001">
    <property type="entry name" value="Cyclic di-GMP phosphodiesterase yahA"/>
    <property type="match status" value="1"/>
</dbReference>
<accession>A0A1J4QEV1</accession>
<dbReference type="GO" id="GO:0007165">
    <property type="term" value="P:signal transduction"/>
    <property type="evidence" value="ECO:0007669"/>
    <property type="project" value="InterPro"/>
</dbReference>